<evidence type="ECO:0000313" key="1">
    <source>
        <dbReference type="EMBL" id="VVP85247.1"/>
    </source>
</evidence>
<dbReference type="AlphaFoldDB" id="A0A5E7SHX4"/>
<organism evidence="1 2">
    <name type="scientific">Pseudomonas fluorescens</name>
    <dbReference type="NCBI Taxonomy" id="294"/>
    <lineage>
        <taxon>Bacteria</taxon>
        <taxon>Pseudomonadati</taxon>
        <taxon>Pseudomonadota</taxon>
        <taxon>Gammaproteobacteria</taxon>
        <taxon>Pseudomonadales</taxon>
        <taxon>Pseudomonadaceae</taxon>
        <taxon>Pseudomonas</taxon>
    </lineage>
</organism>
<protein>
    <submittedName>
        <fullName evidence="1">Uncharacterized protein</fullName>
    </submittedName>
</protein>
<name>A0A5E7SHX4_PSEFL</name>
<proteinExistence type="predicted"/>
<gene>
    <name evidence="1" type="ORF">PS925_00861</name>
</gene>
<reference evidence="1 2" key="1">
    <citation type="submission" date="2019-09" db="EMBL/GenBank/DDBJ databases">
        <authorList>
            <person name="Chandra G."/>
            <person name="Truman W A."/>
        </authorList>
    </citation>
    <scope>NUCLEOTIDE SEQUENCE [LARGE SCALE GENOMIC DNA]</scope>
    <source>
        <strain evidence="1">PS925</strain>
    </source>
</reference>
<accession>A0A5E7SHX4</accession>
<sequence>MGNLIALTRDNLHELESIERLAAFLGAARFGALALQLAYEYPVKTDEPYLSIRRMHPSSVIGASEALFEALCVVCEVVIGRMPELLRVLSYRCRHENRTTVPYGLWLTLLEWANTDMSLVDSTSPCATDGRSHPDTAPEFQELVANSQAMLDQEFVLSRKREGLSVCEAVEILIAHRRGIHDSWQDGKLDN</sequence>
<evidence type="ECO:0000313" key="2">
    <source>
        <dbReference type="Proteomes" id="UP000412311"/>
    </source>
</evidence>
<dbReference type="Proteomes" id="UP000412311">
    <property type="component" value="Unassembled WGS sequence"/>
</dbReference>
<dbReference type="EMBL" id="CABVJG010000002">
    <property type="protein sequence ID" value="VVP85247.1"/>
    <property type="molecule type" value="Genomic_DNA"/>
</dbReference>